<organism evidence="6 7">
    <name type="scientific">Carnobacterium divergens DSM 20623</name>
    <dbReference type="NCBI Taxonomy" id="1449336"/>
    <lineage>
        <taxon>Bacteria</taxon>
        <taxon>Bacillati</taxon>
        <taxon>Bacillota</taxon>
        <taxon>Bacilli</taxon>
        <taxon>Lactobacillales</taxon>
        <taxon>Carnobacteriaceae</taxon>
        <taxon>Carnobacterium</taxon>
    </lineage>
</organism>
<protein>
    <submittedName>
        <fullName evidence="6">Type I restriction enzyme specificity protein</fullName>
    </submittedName>
</protein>
<comment type="caution">
    <text evidence="6">The sequence shown here is derived from an EMBL/GenBank/DDBJ whole genome shotgun (WGS) entry which is preliminary data.</text>
</comment>
<evidence type="ECO:0000313" key="7">
    <source>
        <dbReference type="Proteomes" id="UP000051658"/>
    </source>
</evidence>
<sequence>MKSNQVPEIRFPEFTGDWKQRKLGDILQEFSVKSKIENEYKVLSSTNSGMEIRKGRVSGTSNQGYKIIEDGCLVLSPQNLWLGNININNIGVGLVSPSYKTFKFTKANSKFIGPQLRTQRMLEAYKNASSQGASLVRRNLELDSFYQIAIHLPNDNEQDKIANFFNNMDSTIVLYKGKLDLLKELKKGFLQKMFPKEGEKVPEVRFPGFNDAWEQRKFSDEIKLIGGATPFKGNETYWNGDIIWLSSQEIKAKYVNKGTFKITEKAVSDNTTKMVSAGTPLIVSRSGILAKRFPISIPTVDVAINQDIKALIFDNDKLDTNFLVGEIQSKENFILKSIVKTGTTVQSINIPDLQKMNLSVPKNINEQRKIGDFFKQLDDTIALHQRELEILKNTKKAFLQKMFV</sequence>
<evidence type="ECO:0000256" key="2">
    <source>
        <dbReference type="ARBA" id="ARBA00022747"/>
    </source>
</evidence>
<dbReference type="eggNOG" id="COG0732">
    <property type="taxonomic scope" value="Bacteria"/>
</dbReference>
<name>A0A0R2HVQ6_CARDV</name>
<keyword evidence="2" id="KW-0680">Restriction system</keyword>
<dbReference type="GeneID" id="89587696"/>
<dbReference type="AlphaFoldDB" id="A0A0R2HVQ6"/>
<dbReference type="PANTHER" id="PTHR30408:SF12">
    <property type="entry name" value="TYPE I RESTRICTION ENZYME MJAVIII SPECIFICITY SUBUNIT"/>
    <property type="match status" value="1"/>
</dbReference>
<evidence type="ECO:0000256" key="3">
    <source>
        <dbReference type="ARBA" id="ARBA00023125"/>
    </source>
</evidence>
<keyword evidence="4" id="KW-0175">Coiled coil</keyword>
<evidence type="ECO:0000256" key="4">
    <source>
        <dbReference type="SAM" id="Coils"/>
    </source>
</evidence>
<dbReference type="Pfam" id="PF01420">
    <property type="entry name" value="Methylase_S"/>
    <property type="match status" value="2"/>
</dbReference>
<dbReference type="InterPro" id="IPR000055">
    <property type="entry name" value="Restrct_endonuc_typeI_TRD"/>
</dbReference>
<feature type="domain" description="Type I restriction modification DNA specificity" evidence="5">
    <location>
        <begin position="17"/>
        <end position="183"/>
    </location>
</feature>
<dbReference type="GO" id="GO:0009307">
    <property type="term" value="P:DNA restriction-modification system"/>
    <property type="evidence" value="ECO:0007669"/>
    <property type="project" value="UniProtKB-KW"/>
</dbReference>
<dbReference type="InterPro" id="IPR044946">
    <property type="entry name" value="Restrct_endonuc_typeI_TRD_sf"/>
</dbReference>
<feature type="domain" description="Type I restriction modification DNA specificity" evidence="5">
    <location>
        <begin position="211"/>
        <end position="391"/>
    </location>
</feature>
<evidence type="ECO:0000313" key="6">
    <source>
        <dbReference type="EMBL" id="KRN56751.1"/>
    </source>
</evidence>
<keyword evidence="3" id="KW-0238">DNA-binding</keyword>
<dbReference type="RefSeq" id="WP_034572536.1">
    <property type="nucleotide sequence ID" value="NZ_JQBS01000018.1"/>
</dbReference>
<dbReference type="Gene3D" id="3.90.220.20">
    <property type="entry name" value="DNA methylase specificity domains"/>
    <property type="match status" value="2"/>
</dbReference>
<dbReference type="GO" id="GO:0003677">
    <property type="term" value="F:DNA binding"/>
    <property type="evidence" value="ECO:0007669"/>
    <property type="project" value="UniProtKB-KW"/>
</dbReference>
<keyword evidence="7" id="KW-1185">Reference proteome</keyword>
<comment type="similarity">
    <text evidence="1">Belongs to the type-I restriction system S methylase family.</text>
</comment>
<dbReference type="PATRIC" id="fig|1449336.4.peg.770"/>
<dbReference type="Proteomes" id="UP000051658">
    <property type="component" value="Unassembled WGS sequence"/>
</dbReference>
<dbReference type="CDD" id="cd17249">
    <property type="entry name" value="RMtype1_S_EcoR124I-TRD2-CR2_like"/>
    <property type="match status" value="1"/>
</dbReference>
<dbReference type="PANTHER" id="PTHR30408">
    <property type="entry name" value="TYPE-1 RESTRICTION ENZYME ECOKI SPECIFICITY PROTEIN"/>
    <property type="match status" value="1"/>
</dbReference>
<dbReference type="Gene3D" id="1.10.287.1120">
    <property type="entry name" value="Bipartite methylase S protein"/>
    <property type="match status" value="1"/>
</dbReference>
<proteinExistence type="inferred from homology"/>
<evidence type="ECO:0000256" key="1">
    <source>
        <dbReference type="ARBA" id="ARBA00010923"/>
    </source>
</evidence>
<dbReference type="EMBL" id="JQBS01000018">
    <property type="protein sequence ID" value="KRN56751.1"/>
    <property type="molecule type" value="Genomic_DNA"/>
</dbReference>
<feature type="coiled-coil region" evidence="4">
    <location>
        <begin position="374"/>
        <end position="401"/>
    </location>
</feature>
<accession>A0A0R2HVQ6</accession>
<gene>
    <name evidence="6" type="ORF">IV74_GL000753</name>
</gene>
<reference evidence="6 7" key="1">
    <citation type="journal article" date="2015" name="Genome Announc.">
        <title>Expanding the biotechnology potential of lactobacilli through comparative genomics of 213 strains and associated genera.</title>
        <authorList>
            <person name="Sun Z."/>
            <person name="Harris H.M."/>
            <person name="McCann A."/>
            <person name="Guo C."/>
            <person name="Argimon S."/>
            <person name="Zhang W."/>
            <person name="Yang X."/>
            <person name="Jeffery I.B."/>
            <person name="Cooney J.C."/>
            <person name="Kagawa T.F."/>
            <person name="Liu W."/>
            <person name="Song Y."/>
            <person name="Salvetti E."/>
            <person name="Wrobel A."/>
            <person name="Rasinkangas P."/>
            <person name="Parkhill J."/>
            <person name="Rea M.C."/>
            <person name="O'Sullivan O."/>
            <person name="Ritari J."/>
            <person name="Douillard F.P."/>
            <person name="Paul Ross R."/>
            <person name="Yang R."/>
            <person name="Briner A.E."/>
            <person name="Felis G.E."/>
            <person name="de Vos W.M."/>
            <person name="Barrangou R."/>
            <person name="Klaenhammer T.R."/>
            <person name="Caufield P.W."/>
            <person name="Cui Y."/>
            <person name="Zhang H."/>
            <person name="O'Toole P.W."/>
        </authorList>
    </citation>
    <scope>NUCLEOTIDE SEQUENCE [LARGE SCALE GENOMIC DNA]</scope>
    <source>
        <strain evidence="6 7">DSM 20623</strain>
    </source>
</reference>
<dbReference type="SUPFAM" id="SSF116734">
    <property type="entry name" value="DNA methylase specificity domain"/>
    <property type="match status" value="2"/>
</dbReference>
<evidence type="ECO:0000259" key="5">
    <source>
        <dbReference type="Pfam" id="PF01420"/>
    </source>
</evidence>
<dbReference type="InterPro" id="IPR052021">
    <property type="entry name" value="Type-I_RS_S_subunit"/>
</dbReference>